<comment type="caution">
    <text evidence="2">The sequence shown here is derived from an EMBL/GenBank/DDBJ whole genome shotgun (WGS) entry which is preliminary data.</text>
</comment>
<name>A0A9P4H004_9PLEO</name>
<keyword evidence="3" id="KW-1185">Reference proteome</keyword>
<protein>
    <submittedName>
        <fullName evidence="2">Uncharacterized protein</fullName>
    </submittedName>
</protein>
<evidence type="ECO:0000313" key="3">
    <source>
        <dbReference type="Proteomes" id="UP000799777"/>
    </source>
</evidence>
<dbReference type="AlphaFoldDB" id="A0A9P4H004"/>
<feature type="compositionally biased region" description="Basic residues" evidence="1">
    <location>
        <begin position="8"/>
        <end position="17"/>
    </location>
</feature>
<feature type="compositionally biased region" description="Polar residues" evidence="1">
    <location>
        <begin position="22"/>
        <end position="31"/>
    </location>
</feature>
<dbReference type="OrthoDB" id="3800281at2759"/>
<sequence length="291" mass="32126">MVEFAAAHRPKRNRKPTAKAAASTTCGVQKRTSPRLKRTKTVRHATNPENFERQITYQLPTPEFRKHTSRFIAECASDASDSESEDEIESEELDVLSADNIEYHSADQLDRRESLDSRLESGNEDYELDDFVVADDEDDSISELGSEITMMTGNMSRRTSIVSATDSSIVEGNTAVRKISVGSSSSGSGLFVSNHNDRAFSVDALISFEHLPPSVACDVSLSDLAEEIIDVTCRFSRRCNRNCSPLQLLLTSGMLEDEEVVDAIRGAFKQGLGRIEEVEHGHVLVVVGPRK</sequence>
<dbReference type="EMBL" id="ML978286">
    <property type="protein sequence ID" value="KAF2024709.1"/>
    <property type="molecule type" value="Genomic_DNA"/>
</dbReference>
<feature type="region of interest" description="Disordered" evidence="1">
    <location>
        <begin position="1"/>
        <end position="49"/>
    </location>
</feature>
<dbReference type="Proteomes" id="UP000799777">
    <property type="component" value="Unassembled WGS sequence"/>
</dbReference>
<proteinExistence type="predicted"/>
<evidence type="ECO:0000256" key="1">
    <source>
        <dbReference type="SAM" id="MobiDB-lite"/>
    </source>
</evidence>
<reference evidence="2" key="1">
    <citation type="journal article" date="2020" name="Stud. Mycol.">
        <title>101 Dothideomycetes genomes: a test case for predicting lifestyles and emergence of pathogens.</title>
        <authorList>
            <person name="Haridas S."/>
            <person name="Albert R."/>
            <person name="Binder M."/>
            <person name="Bloem J."/>
            <person name="Labutti K."/>
            <person name="Salamov A."/>
            <person name="Andreopoulos B."/>
            <person name="Baker S."/>
            <person name="Barry K."/>
            <person name="Bills G."/>
            <person name="Bluhm B."/>
            <person name="Cannon C."/>
            <person name="Castanera R."/>
            <person name="Culley D."/>
            <person name="Daum C."/>
            <person name="Ezra D."/>
            <person name="Gonzalez J."/>
            <person name="Henrissat B."/>
            <person name="Kuo A."/>
            <person name="Liang C."/>
            <person name="Lipzen A."/>
            <person name="Lutzoni F."/>
            <person name="Magnuson J."/>
            <person name="Mondo S."/>
            <person name="Nolan M."/>
            <person name="Ohm R."/>
            <person name="Pangilinan J."/>
            <person name="Park H.-J."/>
            <person name="Ramirez L."/>
            <person name="Alfaro M."/>
            <person name="Sun H."/>
            <person name="Tritt A."/>
            <person name="Yoshinaga Y."/>
            <person name="Zwiers L.-H."/>
            <person name="Turgeon B."/>
            <person name="Goodwin S."/>
            <person name="Spatafora J."/>
            <person name="Crous P."/>
            <person name="Grigoriev I."/>
        </authorList>
    </citation>
    <scope>NUCLEOTIDE SEQUENCE</scope>
    <source>
        <strain evidence="2">CBS 110217</strain>
    </source>
</reference>
<gene>
    <name evidence="2" type="ORF">EK21DRAFT_117478</name>
</gene>
<organism evidence="2 3">
    <name type="scientific">Setomelanomma holmii</name>
    <dbReference type="NCBI Taxonomy" id="210430"/>
    <lineage>
        <taxon>Eukaryota</taxon>
        <taxon>Fungi</taxon>
        <taxon>Dikarya</taxon>
        <taxon>Ascomycota</taxon>
        <taxon>Pezizomycotina</taxon>
        <taxon>Dothideomycetes</taxon>
        <taxon>Pleosporomycetidae</taxon>
        <taxon>Pleosporales</taxon>
        <taxon>Pleosporineae</taxon>
        <taxon>Phaeosphaeriaceae</taxon>
        <taxon>Setomelanomma</taxon>
    </lineage>
</organism>
<accession>A0A9P4H004</accession>
<evidence type="ECO:0000313" key="2">
    <source>
        <dbReference type="EMBL" id="KAF2024709.1"/>
    </source>
</evidence>
<feature type="compositionally biased region" description="Basic residues" evidence="1">
    <location>
        <begin position="32"/>
        <end position="43"/>
    </location>
</feature>